<evidence type="ECO:0000313" key="3">
    <source>
        <dbReference type="EMBL" id="KAK5973637.1"/>
    </source>
</evidence>
<keyword evidence="4" id="KW-1185">Reference proteome</keyword>
<dbReference type="Proteomes" id="UP001331761">
    <property type="component" value="Unassembled WGS sequence"/>
</dbReference>
<evidence type="ECO:0000313" key="4">
    <source>
        <dbReference type="Proteomes" id="UP001331761"/>
    </source>
</evidence>
<evidence type="ECO:0000256" key="2">
    <source>
        <dbReference type="SAM" id="Phobius"/>
    </source>
</evidence>
<keyword evidence="2" id="KW-0812">Transmembrane</keyword>
<feature type="transmembrane region" description="Helical" evidence="2">
    <location>
        <begin position="80"/>
        <end position="103"/>
    </location>
</feature>
<organism evidence="3 4">
    <name type="scientific">Trichostrongylus colubriformis</name>
    <name type="common">Black scour worm</name>
    <dbReference type="NCBI Taxonomy" id="6319"/>
    <lineage>
        <taxon>Eukaryota</taxon>
        <taxon>Metazoa</taxon>
        <taxon>Ecdysozoa</taxon>
        <taxon>Nematoda</taxon>
        <taxon>Chromadorea</taxon>
        <taxon>Rhabditida</taxon>
        <taxon>Rhabditina</taxon>
        <taxon>Rhabditomorpha</taxon>
        <taxon>Strongyloidea</taxon>
        <taxon>Trichostrongylidae</taxon>
        <taxon>Trichostrongylus</taxon>
    </lineage>
</organism>
<proteinExistence type="predicted"/>
<gene>
    <name evidence="3" type="ORF">GCK32_009962</name>
</gene>
<protein>
    <submittedName>
        <fullName evidence="3">Uncharacterized protein</fullName>
    </submittedName>
</protein>
<name>A0AAN8ILE3_TRICO</name>
<feature type="region of interest" description="Disordered" evidence="1">
    <location>
        <begin position="124"/>
        <end position="143"/>
    </location>
</feature>
<comment type="caution">
    <text evidence="3">The sequence shown here is derived from an EMBL/GenBank/DDBJ whole genome shotgun (WGS) entry which is preliminary data.</text>
</comment>
<reference evidence="3 4" key="1">
    <citation type="submission" date="2019-10" db="EMBL/GenBank/DDBJ databases">
        <title>Assembly and Annotation for the nematode Trichostrongylus colubriformis.</title>
        <authorList>
            <person name="Martin J."/>
        </authorList>
    </citation>
    <scope>NUCLEOTIDE SEQUENCE [LARGE SCALE GENOMIC DNA]</scope>
    <source>
        <strain evidence="3">G859</strain>
        <tissue evidence="3">Whole worm</tissue>
    </source>
</reference>
<keyword evidence="2" id="KW-0472">Membrane</keyword>
<dbReference type="AlphaFoldDB" id="A0AAN8ILE3"/>
<accession>A0AAN8ILE3</accession>
<evidence type="ECO:0000256" key="1">
    <source>
        <dbReference type="SAM" id="MobiDB-lite"/>
    </source>
</evidence>
<keyword evidence="2" id="KW-1133">Transmembrane helix</keyword>
<sequence>MQHKNRGLQIKYGILHYLTFILPDPCFRSVLHREHFSRYISNYKTLFIPYMMDHYKPDFPFDDNETIWELSARIQRTPDVFVLTALSLFFIVFIISCVIVYCLERRKEKLNKLQQEVGRNGKKNENEAVAASWEKTLSHNSKT</sequence>
<dbReference type="EMBL" id="WIXE01015232">
    <property type="protein sequence ID" value="KAK5973637.1"/>
    <property type="molecule type" value="Genomic_DNA"/>
</dbReference>